<feature type="active site" evidence="1">
    <location>
        <position position="79"/>
    </location>
</feature>
<name>A0A7G9L5Y6_9SPHN</name>
<dbReference type="PIRSF" id="PIRSF011396">
    <property type="entry name" value="Trp_halogenase"/>
    <property type="match status" value="1"/>
</dbReference>
<evidence type="ECO:0000313" key="3">
    <source>
        <dbReference type="EMBL" id="QNM84035.1"/>
    </source>
</evidence>
<dbReference type="PANTHER" id="PTHR43747">
    <property type="entry name" value="FAD-BINDING PROTEIN"/>
    <property type="match status" value="1"/>
</dbReference>
<evidence type="ECO:0000256" key="1">
    <source>
        <dbReference type="PIRSR" id="PIRSR011396-1"/>
    </source>
</evidence>
<dbReference type="EMBL" id="CP060697">
    <property type="protein sequence ID" value="QNM84035.1"/>
    <property type="molecule type" value="Genomic_DNA"/>
</dbReference>
<dbReference type="InterPro" id="IPR033856">
    <property type="entry name" value="Trp_halogen"/>
</dbReference>
<keyword evidence="2" id="KW-0274">FAD</keyword>
<dbReference type="SUPFAM" id="SSF51905">
    <property type="entry name" value="FAD/NAD(P)-binding domain"/>
    <property type="match status" value="1"/>
</dbReference>
<sequence>MAGRPIRIVIVGGGSAGWMTAAALRSKLSPAAAEIHLVESAEIGTVGVGEATVPHIRFFNSALGVDEAEFMRRTKATFKLGIEFRNWAQIGDSYIHPFGAFGADVSGTPFLQQWVRSGGPARGSLEAYSLPVAAARKGRFAHPASDPRRIESTYSYAYQFDAGLYGRFLRDLAEERGVVRTEGTIVAVDSDPESGIRSITLKDGQEVAGDLFVDCSGFRALLIGQAMGSTFESWRRWLPCDRAVAVPCRSAGPEIDPYTRATAQSAGWIWRIPLQHRVGNGHVYASEFVGDEEAERLLLDQLEGEALAAPNRLRFEAGRRDRQWVANCVAIGLSAGFLEPLESTSIHLIQLAITNLLELLPDDLRDASAAAEFNRIMDVEYERIRDFLILHYCATERDDSPFWDYCRTMELPPSLDEKIALFRDRGLVASYRNGMFLEPSWIAVFAGQRIFPHHSSAAAAGVPATVAGKALDAMRNEVERAAVALPRHGDYLRQIGAAAIA</sequence>
<organism evidence="3 4">
    <name type="scientific">Sphingomonas sabuli</name>
    <dbReference type="NCBI Taxonomy" id="2764186"/>
    <lineage>
        <taxon>Bacteria</taxon>
        <taxon>Pseudomonadati</taxon>
        <taxon>Pseudomonadota</taxon>
        <taxon>Alphaproteobacteria</taxon>
        <taxon>Sphingomonadales</taxon>
        <taxon>Sphingomonadaceae</taxon>
        <taxon>Sphingomonas</taxon>
    </lineage>
</organism>
<feature type="binding site" evidence="2">
    <location>
        <position position="333"/>
    </location>
    <ligand>
        <name>FAD</name>
        <dbReference type="ChEBI" id="CHEBI:57692"/>
    </ligand>
</feature>
<dbReference type="AlphaFoldDB" id="A0A7G9L5Y6"/>
<keyword evidence="2" id="KW-0547">Nucleotide-binding</keyword>
<dbReference type="Gene3D" id="3.50.50.60">
    <property type="entry name" value="FAD/NAD(P)-binding domain"/>
    <property type="match status" value="1"/>
</dbReference>
<dbReference type="InterPro" id="IPR006905">
    <property type="entry name" value="Flavin_halogenase"/>
</dbReference>
<dbReference type="PANTHER" id="PTHR43747:SF4">
    <property type="entry name" value="FLAVIN-DEPENDENT TRYPTOPHAN HALOGENASE"/>
    <property type="match status" value="1"/>
</dbReference>
<feature type="binding site" evidence="2">
    <location>
        <position position="346"/>
    </location>
    <ligand>
        <name>L-tryptophan</name>
        <dbReference type="ChEBI" id="CHEBI:57912"/>
    </ligand>
</feature>
<keyword evidence="2" id="KW-0285">Flavoprotein</keyword>
<evidence type="ECO:0000256" key="2">
    <source>
        <dbReference type="PIRSR" id="PIRSR011396-2"/>
    </source>
</evidence>
<dbReference type="GO" id="GO:0000166">
    <property type="term" value="F:nucleotide binding"/>
    <property type="evidence" value="ECO:0007669"/>
    <property type="project" value="UniProtKB-KW"/>
</dbReference>
<dbReference type="Pfam" id="PF04820">
    <property type="entry name" value="Trp_halogenase"/>
    <property type="match status" value="1"/>
</dbReference>
<reference evidence="3 4" key="1">
    <citation type="submission" date="2020-08" db="EMBL/GenBank/DDBJ databases">
        <title>Sphingomonas sp. sand1-3 16S ribosomal RNA gene Genome sequencing and assembly.</title>
        <authorList>
            <person name="Kang M."/>
        </authorList>
    </citation>
    <scope>NUCLEOTIDE SEQUENCE [LARGE SCALE GENOMIC DNA]</scope>
    <source>
        <strain evidence="4">sand1-3</strain>
    </source>
</reference>
<feature type="binding site" evidence="2">
    <location>
        <position position="79"/>
    </location>
    <ligand>
        <name>7-chloro-L-tryptophan</name>
        <dbReference type="ChEBI" id="CHEBI:58713"/>
    </ligand>
</feature>
<feature type="binding site" evidence="2">
    <location>
        <position position="342"/>
    </location>
    <ligand>
        <name>L-tryptophan</name>
        <dbReference type="ChEBI" id="CHEBI:57912"/>
    </ligand>
</feature>
<dbReference type="Proteomes" id="UP000515861">
    <property type="component" value="Chromosome"/>
</dbReference>
<accession>A0A7G9L5Y6</accession>
<feature type="binding site" evidence="2">
    <location>
        <begin position="13"/>
        <end position="16"/>
    </location>
    <ligand>
        <name>FAD</name>
        <dbReference type="ChEBI" id="CHEBI:57692"/>
    </ligand>
</feature>
<dbReference type="KEGG" id="ssau:H8M03_07265"/>
<evidence type="ECO:0000313" key="4">
    <source>
        <dbReference type="Proteomes" id="UP000515861"/>
    </source>
</evidence>
<dbReference type="InterPro" id="IPR036188">
    <property type="entry name" value="FAD/NAD-bd_sf"/>
</dbReference>
<gene>
    <name evidence="3" type="ORF">H8M03_07265</name>
</gene>
<protein>
    <submittedName>
        <fullName evidence="3">Tryptophan 7-halogenase</fullName>
    </submittedName>
</protein>
<keyword evidence="4" id="KW-1185">Reference proteome</keyword>
<dbReference type="GO" id="GO:0004497">
    <property type="term" value="F:monooxygenase activity"/>
    <property type="evidence" value="ECO:0007669"/>
    <property type="project" value="InterPro"/>
</dbReference>
<proteinExistence type="predicted"/>
<dbReference type="InterPro" id="IPR050816">
    <property type="entry name" value="Flavin-dep_Halogenase_NPB"/>
</dbReference>